<keyword evidence="2" id="KW-1185">Reference proteome</keyword>
<organism evidence="1 2">
    <name type="scientific">Kipferlia bialata</name>
    <dbReference type="NCBI Taxonomy" id="797122"/>
    <lineage>
        <taxon>Eukaryota</taxon>
        <taxon>Metamonada</taxon>
        <taxon>Carpediemonas-like organisms</taxon>
        <taxon>Kipferlia</taxon>
    </lineage>
</organism>
<proteinExistence type="predicted"/>
<protein>
    <submittedName>
        <fullName evidence="1">Uncharacterized protein</fullName>
    </submittedName>
</protein>
<name>A0A9K3D5N8_9EUKA</name>
<comment type="caution">
    <text evidence="1">The sequence shown here is derived from an EMBL/GenBank/DDBJ whole genome shotgun (WGS) entry which is preliminary data.</text>
</comment>
<accession>A0A9K3D5N8</accession>
<evidence type="ECO:0000313" key="1">
    <source>
        <dbReference type="EMBL" id="GIQ89529.1"/>
    </source>
</evidence>
<dbReference type="Proteomes" id="UP000265618">
    <property type="component" value="Unassembled WGS sequence"/>
</dbReference>
<feature type="non-terminal residue" evidence="1">
    <location>
        <position position="1"/>
    </location>
</feature>
<gene>
    <name evidence="1" type="ORF">KIPB_012022</name>
</gene>
<dbReference type="OrthoDB" id="15244at2759"/>
<reference evidence="1 2" key="1">
    <citation type="journal article" date="2018" name="PLoS ONE">
        <title>The draft genome of Kipferlia bialata reveals reductive genome evolution in fornicate parasites.</title>
        <authorList>
            <person name="Tanifuji G."/>
            <person name="Takabayashi S."/>
            <person name="Kume K."/>
            <person name="Takagi M."/>
            <person name="Nakayama T."/>
            <person name="Kamikawa R."/>
            <person name="Inagaki Y."/>
            <person name="Hashimoto T."/>
        </authorList>
    </citation>
    <scope>NUCLEOTIDE SEQUENCE [LARGE SCALE GENOMIC DNA]</scope>
    <source>
        <strain evidence="1">NY0173</strain>
    </source>
</reference>
<sequence>MQDQDGVDYAAFVNLFSDAMHAAGLELQIDVFSWDKEFINSELLAKTRADRIITMDTYCGTFDPTFINDLNKNVNWYGTERLGMGLESVNPNNGQLFSDEDMEERFDLMTE</sequence>
<dbReference type="AlphaFoldDB" id="A0A9K3D5N8"/>
<dbReference type="EMBL" id="BDIP01005140">
    <property type="protein sequence ID" value="GIQ89529.1"/>
    <property type="molecule type" value="Genomic_DNA"/>
</dbReference>
<evidence type="ECO:0000313" key="2">
    <source>
        <dbReference type="Proteomes" id="UP000265618"/>
    </source>
</evidence>